<dbReference type="EMBL" id="BKAJ01000086">
    <property type="protein sequence ID" value="GEP57715.1"/>
    <property type="molecule type" value="Genomic_DNA"/>
</dbReference>
<dbReference type="InterPro" id="IPR005135">
    <property type="entry name" value="Endo/exonuclease/phosphatase"/>
</dbReference>
<dbReference type="SUPFAM" id="SSF56219">
    <property type="entry name" value="DNase I-like"/>
    <property type="match status" value="1"/>
</dbReference>
<protein>
    <recommendedName>
        <fullName evidence="1">Endonuclease/exonuclease/phosphatase domain-containing protein</fullName>
    </recommendedName>
</protein>
<reference evidence="2 3" key="1">
    <citation type="submission" date="2019-07" db="EMBL/GenBank/DDBJ databases">
        <title>Whole genome shotgun sequence of Reyranella soli NBRC 108950.</title>
        <authorList>
            <person name="Hosoyama A."/>
            <person name="Uohara A."/>
            <person name="Ohji S."/>
            <person name="Ichikawa N."/>
        </authorList>
    </citation>
    <scope>NUCLEOTIDE SEQUENCE [LARGE SCALE GENOMIC DNA]</scope>
    <source>
        <strain evidence="2 3">NBRC 108950</strain>
    </source>
</reference>
<dbReference type="AlphaFoldDB" id="A0A512NFJ5"/>
<feature type="domain" description="Endonuclease/exonuclease/phosphatase" evidence="1">
    <location>
        <begin position="4"/>
        <end position="191"/>
    </location>
</feature>
<sequence>MKIISWNLLRLTGAAVDDVAALARHEKPDVLLMQEATKEMEELPSLLGGHFHRLSWLGRIHGLAVWSPHRFAAPRALSLPASRLPGRLPRRRAQIVQVGEMTFANVHLSHGQLLNRRQLARIASALRGKPSAIIGDYNIVGPVILPGFADVGPREPTHYASNVVPFRLDRCLVHGLACRTAAALDFGPSDHRPIRLELGLAEGWGLESGLRARPEHRWIRRDRLGRLYR</sequence>
<dbReference type="Pfam" id="PF03372">
    <property type="entry name" value="Exo_endo_phos"/>
    <property type="match status" value="1"/>
</dbReference>
<dbReference type="Gene3D" id="3.60.10.10">
    <property type="entry name" value="Endonuclease/exonuclease/phosphatase"/>
    <property type="match status" value="1"/>
</dbReference>
<comment type="caution">
    <text evidence="2">The sequence shown here is derived from an EMBL/GenBank/DDBJ whole genome shotgun (WGS) entry which is preliminary data.</text>
</comment>
<proteinExistence type="predicted"/>
<dbReference type="InterPro" id="IPR036691">
    <property type="entry name" value="Endo/exonu/phosph_ase_sf"/>
</dbReference>
<accession>A0A512NFJ5</accession>
<evidence type="ECO:0000313" key="2">
    <source>
        <dbReference type="EMBL" id="GEP57715.1"/>
    </source>
</evidence>
<dbReference type="Proteomes" id="UP000321058">
    <property type="component" value="Unassembled WGS sequence"/>
</dbReference>
<dbReference type="OrthoDB" id="7979217at2"/>
<dbReference type="RefSeq" id="WP_147152270.1">
    <property type="nucleotide sequence ID" value="NZ_BKAJ01000086.1"/>
</dbReference>
<organism evidence="2 3">
    <name type="scientific">Reyranella soli</name>
    <dbReference type="NCBI Taxonomy" id="1230389"/>
    <lineage>
        <taxon>Bacteria</taxon>
        <taxon>Pseudomonadati</taxon>
        <taxon>Pseudomonadota</taxon>
        <taxon>Alphaproteobacteria</taxon>
        <taxon>Hyphomicrobiales</taxon>
        <taxon>Reyranellaceae</taxon>
        <taxon>Reyranella</taxon>
    </lineage>
</organism>
<gene>
    <name evidence="2" type="ORF">RSO01_48810</name>
</gene>
<evidence type="ECO:0000313" key="3">
    <source>
        <dbReference type="Proteomes" id="UP000321058"/>
    </source>
</evidence>
<name>A0A512NFJ5_9HYPH</name>
<dbReference type="GO" id="GO:0003824">
    <property type="term" value="F:catalytic activity"/>
    <property type="evidence" value="ECO:0007669"/>
    <property type="project" value="InterPro"/>
</dbReference>
<keyword evidence="3" id="KW-1185">Reference proteome</keyword>
<evidence type="ECO:0000259" key="1">
    <source>
        <dbReference type="Pfam" id="PF03372"/>
    </source>
</evidence>